<dbReference type="EC" id="2.7.13.3" evidence="2"/>
<dbReference type="InterPro" id="IPR005467">
    <property type="entry name" value="His_kinase_dom"/>
</dbReference>
<dbReference type="GeneID" id="93151867"/>
<dbReference type="PRINTS" id="PR00344">
    <property type="entry name" value="BCTRLSENSOR"/>
</dbReference>
<dbReference type="GO" id="GO:0000155">
    <property type="term" value="F:phosphorelay sensor kinase activity"/>
    <property type="evidence" value="ECO:0007669"/>
    <property type="project" value="TreeGrafter"/>
</dbReference>
<dbReference type="RefSeq" id="WP_006773874.1">
    <property type="nucleotide sequence ID" value="NZ_GG667665.1"/>
</dbReference>
<feature type="transmembrane region" description="Helical" evidence="9">
    <location>
        <begin position="120"/>
        <end position="141"/>
    </location>
</feature>
<evidence type="ECO:0000256" key="8">
    <source>
        <dbReference type="PROSITE-ProRule" id="PRU00169"/>
    </source>
</evidence>
<dbReference type="SMART" id="SM00448">
    <property type="entry name" value="REC"/>
    <property type="match status" value="1"/>
</dbReference>
<evidence type="ECO:0000256" key="5">
    <source>
        <dbReference type="ARBA" id="ARBA00022777"/>
    </source>
</evidence>
<accession>D3AIG1</accession>
<dbReference type="InterPro" id="IPR003594">
    <property type="entry name" value="HATPase_dom"/>
</dbReference>
<keyword evidence="9" id="KW-0472">Membrane</keyword>
<keyword evidence="5 12" id="KW-0418">Kinase</keyword>
<dbReference type="HOGENOM" id="CLU_025924_0_0_9"/>
<dbReference type="EMBL" id="ACIO01000279">
    <property type="protein sequence ID" value="EFC98390.1"/>
    <property type="molecule type" value="Genomic_DNA"/>
</dbReference>
<dbReference type="SMART" id="SM00387">
    <property type="entry name" value="HATPase_c"/>
    <property type="match status" value="1"/>
</dbReference>
<evidence type="ECO:0000313" key="12">
    <source>
        <dbReference type="EMBL" id="EFC98390.1"/>
    </source>
</evidence>
<protein>
    <recommendedName>
        <fullName evidence="3">Stage 0 sporulation protein A homolog</fullName>
        <ecNumber evidence="2">2.7.13.3</ecNumber>
    </recommendedName>
</protein>
<evidence type="ECO:0000259" key="11">
    <source>
        <dbReference type="PROSITE" id="PS50110"/>
    </source>
</evidence>
<dbReference type="InterPro" id="IPR036890">
    <property type="entry name" value="HATPase_C_sf"/>
</dbReference>
<organism evidence="12 13">
    <name type="scientific">Hungatella hathewayi DSM 13479</name>
    <dbReference type="NCBI Taxonomy" id="566550"/>
    <lineage>
        <taxon>Bacteria</taxon>
        <taxon>Bacillati</taxon>
        <taxon>Bacillota</taxon>
        <taxon>Clostridia</taxon>
        <taxon>Lachnospirales</taxon>
        <taxon>Lachnospiraceae</taxon>
        <taxon>Hungatella</taxon>
    </lineage>
</organism>
<feature type="domain" description="Response regulatory" evidence="11">
    <location>
        <begin position="477"/>
        <end position="595"/>
    </location>
</feature>
<evidence type="ECO:0000256" key="3">
    <source>
        <dbReference type="ARBA" id="ARBA00018672"/>
    </source>
</evidence>
<keyword evidence="6" id="KW-0902">Two-component regulatory system</keyword>
<feature type="transmembrane region" description="Helical" evidence="9">
    <location>
        <begin position="12"/>
        <end position="34"/>
    </location>
</feature>
<dbReference type="Gene3D" id="3.30.565.10">
    <property type="entry name" value="Histidine kinase-like ATPase, C-terminal domain"/>
    <property type="match status" value="1"/>
</dbReference>
<keyword evidence="9" id="KW-0812">Transmembrane</keyword>
<evidence type="ECO:0000256" key="6">
    <source>
        <dbReference type="ARBA" id="ARBA00023012"/>
    </source>
</evidence>
<evidence type="ECO:0000259" key="10">
    <source>
        <dbReference type="PROSITE" id="PS50109"/>
    </source>
</evidence>
<dbReference type="SUPFAM" id="SSF55874">
    <property type="entry name" value="ATPase domain of HSP90 chaperone/DNA topoisomerase II/histidine kinase"/>
    <property type="match status" value="1"/>
</dbReference>
<dbReference type="InterPro" id="IPR004358">
    <property type="entry name" value="Sig_transdc_His_kin-like_C"/>
</dbReference>
<feature type="transmembrane region" description="Helical" evidence="9">
    <location>
        <begin position="183"/>
        <end position="203"/>
    </location>
</feature>
<comment type="function">
    <text evidence="7">May play the central regulatory role in sporulation. It may be an element of the effector pathway responsible for the activation of sporulation genes in response to nutritional stress. Spo0A may act in concert with spo0H (a sigma factor) to control the expression of some genes that are critical to the sporulation process.</text>
</comment>
<dbReference type="Pfam" id="PF02518">
    <property type="entry name" value="HATPase_c"/>
    <property type="match status" value="1"/>
</dbReference>
<dbReference type="InterPro" id="IPR001789">
    <property type="entry name" value="Sig_transdc_resp-reg_receiver"/>
</dbReference>
<feature type="domain" description="Histidine kinase" evidence="10">
    <location>
        <begin position="263"/>
        <end position="466"/>
    </location>
</feature>
<feature type="transmembrane region" description="Helical" evidence="9">
    <location>
        <begin position="215"/>
        <end position="234"/>
    </location>
</feature>
<gene>
    <name evidence="12" type="ORF">CLOSTHATH_03401</name>
</gene>
<comment type="caution">
    <text evidence="12">The sequence shown here is derived from an EMBL/GenBank/DDBJ whole genome shotgun (WGS) entry which is preliminary data.</text>
</comment>
<dbReference type="InterPro" id="IPR011006">
    <property type="entry name" value="CheY-like_superfamily"/>
</dbReference>
<proteinExistence type="predicted"/>
<reference evidence="12 13" key="1">
    <citation type="submission" date="2010-01" db="EMBL/GenBank/DDBJ databases">
        <authorList>
            <person name="Weinstock G."/>
            <person name="Sodergren E."/>
            <person name="Clifton S."/>
            <person name="Fulton L."/>
            <person name="Fulton B."/>
            <person name="Courtney L."/>
            <person name="Fronick C."/>
            <person name="Harrison M."/>
            <person name="Strong C."/>
            <person name="Farmer C."/>
            <person name="Delahaunty K."/>
            <person name="Markovic C."/>
            <person name="Hall O."/>
            <person name="Minx P."/>
            <person name="Tomlinson C."/>
            <person name="Mitreva M."/>
            <person name="Nelson J."/>
            <person name="Hou S."/>
            <person name="Wollam A."/>
            <person name="Pepin K.H."/>
            <person name="Johnson M."/>
            <person name="Bhonagiri V."/>
            <person name="Nash W.E."/>
            <person name="Warren W."/>
            <person name="Chinwalla A."/>
            <person name="Mardis E.R."/>
            <person name="Wilson R.K."/>
        </authorList>
    </citation>
    <scope>NUCLEOTIDE SEQUENCE [LARGE SCALE GENOMIC DNA]</scope>
    <source>
        <strain evidence="12 13">DSM 13479</strain>
    </source>
</reference>
<comment type="catalytic activity">
    <reaction evidence="1">
        <text>ATP + protein L-histidine = ADP + protein N-phospho-L-histidine.</text>
        <dbReference type="EC" id="2.7.13.3"/>
    </reaction>
</comment>
<evidence type="ECO:0000256" key="9">
    <source>
        <dbReference type="SAM" id="Phobius"/>
    </source>
</evidence>
<sequence>MKELLLRVSQEGIHGLYLLVFTLLIWLVFFLILAANPGNKINQWCFATGFLCGIGTFKEFLYYELAGLIHSPAAHAIPDWLYSVMSGVFYFFSLPCGLICALYFSHEDVKNPSAFRKKQAASFALAVVMILIFPCTQTLYYQSKVSFCLSTAAYNWLYGIILTSILLKTLREERLSANYNQRMLVTASVLLPLWCWLIAGFPYHALGLGGFSKAWQINLIIIVVILLFIVYHAFHSGIWGLRIRGEQYNWSSDEKLLQKNAHYVGHALKNDLAKISWCTGLLRQEQVRMKELDIIEQSVAHLESFVARTQMYSDRIVLKQQFCDIAQIFEDLKQELMLPEGKQIQICTCDMDPLFCDPVHLAEVLRNLIWNAAESIKEEGLIKLSYHCQKNRRQAVITVRDNGCGIEKDDLKRISEPFYTTKNNNHNMGLGLYYCWNVMCAHSGRLQADSAAGEGSCFSLYFPYVNPQKGASREKKKIMVVDDDKDFLYLIQQTLGKEADFDVCSLCSSKKGALPAALTDSPDLVLMDLNLESTWMDGVETARTIRIETNARIIILTSFDQPEIILDACRRAFASGYVLKNQFSMLIPTIRTTYSGITPQALLICSLILEVLSPAERAVLDQMLGREITLHSKNKTIANQQSNILRKLELSGKLELCHIFSAYYTSLPRENENSGTLPH</sequence>
<dbReference type="PROSITE" id="PS50110">
    <property type="entry name" value="RESPONSE_REGULATORY"/>
    <property type="match status" value="1"/>
</dbReference>
<keyword evidence="5 12" id="KW-0808">Transferase</keyword>
<evidence type="ECO:0000256" key="1">
    <source>
        <dbReference type="ARBA" id="ARBA00000085"/>
    </source>
</evidence>
<dbReference type="Proteomes" id="UP000004968">
    <property type="component" value="Unassembled WGS sequence"/>
</dbReference>
<keyword evidence="9" id="KW-1133">Transmembrane helix</keyword>
<evidence type="ECO:0000256" key="4">
    <source>
        <dbReference type="ARBA" id="ARBA00022553"/>
    </source>
</evidence>
<feature type="transmembrane region" description="Helical" evidence="9">
    <location>
        <begin position="80"/>
        <end position="104"/>
    </location>
</feature>
<dbReference type="PANTHER" id="PTHR43547">
    <property type="entry name" value="TWO-COMPONENT HISTIDINE KINASE"/>
    <property type="match status" value="1"/>
</dbReference>
<feature type="transmembrane region" description="Helical" evidence="9">
    <location>
        <begin position="153"/>
        <end position="171"/>
    </location>
</feature>
<dbReference type="SUPFAM" id="SSF52172">
    <property type="entry name" value="CheY-like"/>
    <property type="match status" value="1"/>
</dbReference>
<dbReference type="Pfam" id="PF00072">
    <property type="entry name" value="Response_reg"/>
    <property type="match status" value="1"/>
</dbReference>
<name>D3AIG1_9FIRM</name>
<feature type="modified residue" description="4-aspartylphosphate" evidence="8">
    <location>
        <position position="528"/>
    </location>
</feature>
<dbReference type="PROSITE" id="PS50109">
    <property type="entry name" value="HIS_KIN"/>
    <property type="match status" value="1"/>
</dbReference>
<evidence type="ECO:0000256" key="7">
    <source>
        <dbReference type="ARBA" id="ARBA00024867"/>
    </source>
</evidence>
<dbReference type="AlphaFoldDB" id="D3AIG1"/>
<dbReference type="Gene3D" id="3.40.50.2300">
    <property type="match status" value="1"/>
</dbReference>
<dbReference type="PANTHER" id="PTHR43547:SF2">
    <property type="entry name" value="HYBRID SIGNAL TRANSDUCTION HISTIDINE KINASE C"/>
    <property type="match status" value="1"/>
</dbReference>
<keyword evidence="4 8" id="KW-0597">Phosphoprotein</keyword>
<evidence type="ECO:0000256" key="2">
    <source>
        <dbReference type="ARBA" id="ARBA00012438"/>
    </source>
</evidence>
<evidence type="ECO:0000313" key="13">
    <source>
        <dbReference type="Proteomes" id="UP000004968"/>
    </source>
</evidence>